<keyword evidence="6" id="KW-0175">Coiled coil</keyword>
<reference evidence="9" key="2">
    <citation type="journal article" date="2022" name="Microbiol. Resour. Announc.">
        <title>Metagenome Sequencing to Explore Phylogenomics of Terrestrial Cyanobacteria.</title>
        <authorList>
            <person name="Ward R.D."/>
            <person name="Stajich J.E."/>
            <person name="Johansen J.R."/>
            <person name="Huntemann M."/>
            <person name="Clum A."/>
            <person name="Foster B."/>
            <person name="Foster B."/>
            <person name="Roux S."/>
            <person name="Palaniappan K."/>
            <person name="Varghese N."/>
            <person name="Mukherjee S."/>
            <person name="Reddy T.B.K."/>
            <person name="Daum C."/>
            <person name="Copeland A."/>
            <person name="Chen I.A."/>
            <person name="Ivanova N.N."/>
            <person name="Kyrpides N.C."/>
            <person name="Shapiro N."/>
            <person name="Eloe-Fadrosh E.A."/>
            <person name="Pietrasiak N."/>
        </authorList>
    </citation>
    <scope>NUCLEOTIDE SEQUENCE</scope>
    <source>
        <strain evidence="9">GSE-TBD4-15B</strain>
    </source>
</reference>
<evidence type="ECO:0000256" key="4">
    <source>
        <dbReference type="ARBA" id="ARBA00022989"/>
    </source>
</evidence>
<dbReference type="InterPro" id="IPR050739">
    <property type="entry name" value="MFP"/>
</dbReference>
<evidence type="ECO:0000256" key="5">
    <source>
        <dbReference type="ARBA" id="ARBA00023136"/>
    </source>
</evidence>
<organism evidence="9 10">
    <name type="scientific">Pegethrix bostrychoides GSE-TBD4-15B</name>
    <dbReference type="NCBI Taxonomy" id="2839662"/>
    <lineage>
        <taxon>Bacteria</taxon>
        <taxon>Bacillati</taxon>
        <taxon>Cyanobacteriota</taxon>
        <taxon>Cyanophyceae</taxon>
        <taxon>Oculatellales</taxon>
        <taxon>Oculatellaceae</taxon>
        <taxon>Pegethrix</taxon>
    </lineage>
</organism>
<sequence>MQQLDSSTSSNSAVLIQNLELESIQQLPHPESGAIYGGIVTTKPVTEKIGRSSPVPERLATAQTASWSPTLQTLLDQPPSSFPRHLLLGGLLFGTVLIAWAWLGKVQEISHAQGRLMPQGELYKVQPVTQGEIAKLLVTEGQSVKAGQVVAELDNRLAASEIDRLKQVLAASELRLFQTQELIDRTQLEAQTRRAIAAAGLQAQTASIQQVQAQARSIQTLLPQLQAEKAAYESRLGRLQPLAQEGAIAQDRLFEIEQTLRQQQQTISQNQGELEQIQSDGNRLQAGLTEKQAEAKSSDLETQQQLQKLKMQAAEVNAEIAEAKVEMQAAHTRMSDLLLYAPVNGTVTSLKIRNPGEVAQPGQTIAEIAPANMPLVLSAFLPTSEAGLVQPGMPVQIKFDAFPYQEYGLVSGSIITISPDAEIHEQMGAVYQVKVALEHSSVIRQEIQLKAGQTGRAEIIVRQRRILDVLLDPIRQLQKGGISL</sequence>
<keyword evidence="5" id="KW-0472">Membrane</keyword>
<dbReference type="Pfam" id="PF26002">
    <property type="entry name" value="Beta-barrel_AprE"/>
    <property type="match status" value="1"/>
</dbReference>
<evidence type="ECO:0000313" key="9">
    <source>
        <dbReference type="EMBL" id="MBW4465123.1"/>
    </source>
</evidence>
<dbReference type="PANTHER" id="PTHR30386">
    <property type="entry name" value="MEMBRANE FUSION SUBUNIT OF EMRAB-TOLC MULTIDRUG EFFLUX PUMP"/>
    <property type="match status" value="1"/>
</dbReference>
<comment type="similarity">
    <text evidence="2">Belongs to the membrane fusion protein (MFP) (TC 8.A.1) family.</text>
</comment>
<dbReference type="SUPFAM" id="SSF111369">
    <property type="entry name" value="HlyD-like secretion proteins"/>
    <property type="match status" value="1"/>
</dbReference>
<evidence type="ECO:0000256" key="6">
    <source>
        <dbReference type="SAM" id="Coils"/>
    </source>
</evidence>
<dbReference type="PRINTS" id="PR01490">
    <property type="entry name" value="RTXTOXIND"/>
</dbReference>
<proteinExistence type="inferred from homology"/>
<evidence type="ECO:0000256" key="3">
    <source>
        <dbReference type="ARBA" id="ARBA00022692"/>
    </source>
</evidence>
<dbReference type="InterPro" id="IPR058625">
    <property type="entry name" value="MdtA-like_BSH"/>
</dbReference>
<dbReference type="EMBL" id="JAHHHV010000031">
    <property type="protein sequence ID" value="MBW4465123.1"/>
    <property type="molecule type" value="Genomic_DNA"/>
</dbReference>
<feature type="coiled-coil region" evidence="6">
    <location>
        <begin position="306"/>
        <end position="333"/>
    </location>
</feature>
<dbReference type="PANTHER" id="PTHR30386:SF26">
    <property type="entry name" value="TRANSPORT PROTEIN COMB"/>
    <property type="match status" value="1"/>
</dbReference>
<evidence type="ECO:0000259" key="7">
    <source>
        <dbReference type="Pfam" id="PF25917"/>
    </source>
</evidence>
<dbReference type="GO" id="GO:0016020">
    <property type="term" value="C:membrane"/>
    <property type="evidence" value="ECO:0007669"/>
    <property type="project" value="UniProtKB-SubCell"/>
</dbReference>
<evidence type="ECO:0000256" key="1">
    <source>
        <dbReference type="ARBA" id="ARBA00004167"/>
    </source>
</evidence>
<feature type="domain" description="Multidrug resistance protein MdtA-like barrel-sandwich hybrid" evidence="7">
    <location>
        <begin position="124"/>
        <end position="365"/>
    </location>
</feature>
<dbReference type="Proteomes" id="UP000707356">
    <property type="component" value="Unassembled WGS sequence"/>
</dbReference>
<keyword evidence="4" id="KW-1133">Transmembrane helix</keyword>
<accession>A0A951P9H3</accession>
<dbReference type="AlphaFoldDB" id="A0A951P9H3"/>
<dbReference type="InterPro" id="IPR058982">
    <property type="entry name" value="Beta-barrel_AprE"/>
</dbReference>
<name>A0A951P9H3_9CYAN</name>
<evidence type="ECO:0000256" key="2">
    <source>
        <dbReference type="ARBA" id="ARBA00009477"/>
    </source>
</evidence>
<gene>
    <name evidence="9" type="ORF">KME07_06740</name>
</gene>
<feature type="domain" description="AprE-like beta-barrel" evidence="8">
    <location>
        <begin position="375"/>
        <end position="460"/>
    </location>
</feature>
<protein>
    <submittedName>
        <fullName evidence="9">HlyD family efflux transporter periplasmic adaptor subunit</fullName>
    </submittedName>
</protein>
<dbReference type="Gene3D" id="2.40.30.170">
    <property type="match status" value="1"/>
</dbReference>
<reference evidence="9" key="1">
    <citation type="submission" date="2021-05" db="EMBL/GenBank/DDBJ databases">
        <authorList>
            <person name="Pietrasiak N."/>
            <person name="Ward R."/>
            <person name="Stajich J.E."/>
            <person name="Kurbessoian T."/>
        </authorList>
    </citation>
    <scope>NUCLEOTIDE SEQUENCE</scope>
    <source>
        <strain evidence="9">GSE-TBD4-15B</strain>
    </source>
</reference>
<dbReference type="Gene3D" id="2.40.50.100">
    <property type="match status" value="1"/>
</dbReference>
<comment type="subcellular location">
    <subcellularLocation>
        <location evidence="1">Membrane</location>
        <topology evidence="1">Single-pass membrane protein</topology>
    </subcellularLocation>
</comment>
<evidence type="ECO:0000313" key="10">
    <source>
        <dbReference type="Proteomes" id="UP000707356"/>
    </source>
</evidence>
<comment type="caution">
    <text evidence="9">The sequence shown here is derived from an EMBL/GenBank/DDBJ whole genome shotgun (WGS) entry which is preliminary data.</text>
</comment>
<dbReference type="Pfam" id="PF25917">
    <property type="entry name" value="BSH_RND"/>
    <property type="match status" value="1"/>
</dbReference>
<evidence type="ECO:0000259" key="8">
    <source>
        <dbReference type="Pfam" id="PF26002"/>
    </source>
</evidence>
<keyword evidence="3" id="KW-0812">Transmembrane</keyword>